<dbReference type="AlphaFoldDB" id="A0A7R9Q2S6"/>
<evidence type="ECO:0000256" key="7">
    <source>
        <dbReference type="ARBA" id="ARBA00022889"/>
    </source>
</evidence>
<dbReference type="GO" id="GO:0016342">
    <property type="term" value="C:catenin complex"/>
    <property type="evidence" value="ECO:0007669"/>
    <property type="project" value="TreeGrafter"/>
</dbReference>
<feature type="domain" description="Cadherin" evidence="13">
    <location>
        <begin position="619"/>
        <end position="740"/>
    </location>
</feature>
<feature type="domain" description="Cadherin" evidence="13">
    <location>
        <begin position="741"/>
        <end position="799"/>
    </location>
</feature>
<evidence type="ECO:0000256" key="1">
    <source>
        <dbReference type="ARBA" id="ARBA00004251"/>
    </source>
</evidence>
<dbReference type="FunFam" id="2.60.40.60:FF:000098">
    <property type="entry name" value="cadherin-23 isoform X1"/>
    <property type="match status" value="1"/>
</dbReference>
<evidence type="ECO:0000256" key="10">
    <source>
        <dbReference type="ARBA" id="ARBA00059331"/>
    </source>
</evidence>
<name>A0A7R9Q2S6_9ACAR</name>
<dbReference type="Gene3D" id="2.60.40.60">
    <property type="entry name" value="Cadherins"/>
    <property type="match status" value="7"/>
</dbReference>
<dbReference type="SUPFAM" id="SSF49313">
    <property type="entry name" value="Cadherin-like"/>
    <property type="match status" value="7"/>
</dbReference>
<accession>A0A7R9Q2S6</accession>
<dbReference type="GO" id="GO:0044331">
    <property type="term" value="P:cell-cell adhesion mediated by cadherin"/>
    <property type="evidence" value="ECO:0007669"/>
    <property type="project" value="TreeGrafter"/>
</dbReference>
<organism evidence="14">
    <name type="scientific">Medioppia subpectinata</name>
    <dbReference type="NCBI Taxonomy" id="1979941"/>
    <lineage>
        <taxon>Eukaryota</taxon>
        <taxon>Metazoa</taxon>
        <taxon>Ecdysozoa</taxon>
        <taxon>Arthropoda</taxon>
        <taxon>Chelicerata</taxon>
        <taxon>Arachnida</taxon>
        <taxon>Acari</taxon>
        <taxon>Acariformes</taxon>
        <taxon>Sarcoptiformes</taxon>
        <taxon>Oribatida</taxon>
        <taxon>Brachypylina</taxon>
        <taxon>Oppioidea</taxon>
        <taxon>Oppiidae</taxon>
        <taxon>Medioppia</taxon>
    </lineage>
</organism>
<dbReference type="PRINTS" id="PR00205">
    <property type="entry name" value="CADHERIN"/>
</dbReference>
<sequence length="811" mass="89419">MNAMLNYHKLDVIILVVISVLVNDSVGGVWAALNTPPRFKSEDLDDLQSEIVVRVKEGESSLNKQIYHLYGEDPDGDELRFGVLGTIGSDLLRIESVPPNEAKVYLKKELDREIQDSYTLVLTLTDGKLGKGNYITKSLLLIVEDINDNTPIFRPYRTALSLSETSKPGVIIETIEAFDSDEGRFGQVLYELMDNDNQESSHTSTTFSIETIEGKGVISLSSSLDYEKKSIYQLKVLAIDRAVEGERLTATAALVIQVEDAEDEPPVFTFVPSVTRIAENLAIGSPVLTVTAVDGDRGVNKAITYRILKGDQKLFTINQNTGVVSVAGRLDRESAINSTSGQTAGAYILEIEATEVTVAIFPPPTVTTEVTIILKDVNDEIPKFTANQYVAEIAENAPNDMPVTFVADAVPQVYDYDQGNNGSFVVSIQSADNKGLEDVFYVTPTHGVNEASIMLRVRDSLRLDYEKIKQIRLTIRATEQTGSPISARSSSTQITVNIKDVNDNIPHFDQDLYYGSVSENAMIGTSVAKINARDIDSGIYGTAGIRYTEIRGEMSSALSLDPISGVIRVQTSDHKFDRELSAQHFLIVEARDTNGAGNRNTVQLVLNITDVNDCRPKFLHDKYEARLYENSHTFEQPIRITAFDEDAIGTKNSEIRYKILSNTPDINTLNQYSSNFTIDESSGLLGIREPLDFESIPGPKSDSRNVTLTVRAFDLGDPHLYSDAQLIVYVYDRNDFAPVFTKNLYTKSIPEDIRDGSMVLQVSALDGDHSATNSRVYYRLVSGAFDKFIIDANSGVISVATGANLDPDRSH</sequence>
<proteinExistence type="predicted"/>
<dbReference type="GO" id="GO:0008013">
    <property type="term" value="F:beta-catenin binding"/>
    <property type="evidence" value="ECO:0007669"/>
    <property type="project" value="TreeGrafter"/>
</dbReference>
<dbReference type="InterPro" id="IPR015919">
    <property type="entry name" value="Cadherin-like_sf"/>
</dbReference>
<evidence type="ECO:0000256" key="6">
    <source>
        <dbReference type="ARBA" id="ARBA00022837"/>
    </source>
</evidence>
<feature type="domain" description="Cadherin" evidence="13">
    <location>
        <begin position="47"/>
        <end position="153"/>
    </location>
</feature>
<dbReference type="FunFam" id="2.60.40.60:FF:000168">
    <property type="entry name" value="Cadherin-related family member 2"/>
    <property type="match status" value="1"/>
</dbReference>
<dbReference type="PANTHER" id="PTHR24027">
    <property type="entry name" value="CADHERIN-23"/>
    <property type="match status" value="1"/>
</dbReference>
<dbReference type="CDD" id="cd11304">
    <property type="entry name" value="Cadherin_repeat"/>
    <property type="match status" value="7"/>
</dbReference>
<feature type="chain" id="PRO_5036211745" description="Cadherin domain-containing protein" evidence="12">
    <location>
        <begin position="32"/>
        <end position="811"/>
    </location>
</feature>
<comment type="function">
    <text evidence="10">Cadherins are calcium-dependent cell adhesion proteins. They preferentially interact with themselves in a homophilic manner in connecting cells.</text>
</comment>
<dbReference type="GO" id="GO:0007043">
    <property type="term" value="P:cell-cell junction assembly"/>
    <property type="evidence" value="ECO:0007669"/>
    <property type="project" value="TreeGrafter"/>
</dbReference>
<dbReference type="GO" id="GO:0000902">
    <property type="term" value="P:cell morphogenesis"/>
    <property type="evidence" value="ECO:0007669"/>
    <property type="project" value="TreeGrafter"/>
</dbReference>
<evidence type="ECO:0000256" key="4">
    <source>
        <dbReference type="ARBA" id="ARBA00022729"/>
    </source>
</evidence>
<evidence type="ECO:0000259" key="13">
    <source>
        <dbReference type="PROSITE" id="PS50268"/>
    </source>
</evidence>
<comment type="subcellular location">
    <subcellularLocation>
        <location evidence="1">Cell membrane</location>
        <topology evidence="1">Single-pass type I membrane protein</topology>
    </subcellularLocation>
</comment>
<feature type="domain" description="Cadherin" evidence="13">
    <location>
        <begin position="509"/>
        <end position="618"/>
    </location>
</feature>
<keyword evidence="8" id="KW-1133">Transmembrane helix</keyword>
<keyword evidence="3" id="KW-0812">Transmembrane</keyword>
<dbReference type="SMART" id="SM00112">
    <property type="entry name" value="CA"/>
    <property type="match status" value="6"/>
</dbReference>
<gene>
    <name evidence="14" type="ORF">OSB1V03_LOCUS10506</name>
</gene>
<dbReference type="GO" id="GO:0016477">
    <property type="term" value="P:cell migration"/>
    <property type="evidence" value="ECO:0007669"/>
    <property type="project" value="TreeGrafter"/>
</dbReference>
<reference evidence="14" key="1">
    <citation type="submission" date="2020-11" db="EMBL/GenBank/DDBJ databases">
        <authorList>
            <person name="Tran Van P."/>
        </authorList>
    </citation>
    <scope>NUCLEOTIDE SEQUENCE</scope>
</reference>
<dbReference type="OrthoDB" id="6510378at2759"/>
<evidence type="ECO:0000256" key="3">
    <source>
        <dbReference type="ARBA" id="ARBA00022692"/>
    </source>
</evidence>
<dbReference type="GO" id="GO:0005509">
    <property type="term" value="F:calcium ion binding"/>
    <property type="evidence" value="ECO:0007669"/>
    <property type="project" value="UniProtKB-UniRule"/>
</dbReference>
<protein>
    <recommendedName>
        <fullName evidence="13">Cadherin domain-containing protein</fullName>
    </recommendedName>
</protein>
<feature type="signal peptide" evidence="12">
    <location>
        <begin position="1"/>
        <end position="31"/>
    </location>
</feature>
<dbReference type="InterPro" id="IPR020894">
    <property type="entry name" value="Cadherin_CS"/>
</dbReference>
<dbReference type="InterPro" id="IPR002126">
    <property type="entry name" value="Cadherin-like_dom"/>
</dbReference>
<evidence type="ECO:0000256" key="9">
    <source>
        <dbReference type="ARBA" id="ARBA00023136"/>
    </source>
</evidence>
<evidence type="ECO:0000256" key="2">
    <source>
        <dbReference type="ARBA" id="ARBA00022475"/>
    </source>
</evidence>
<feature type="non-terminal residue" evidence="14">
    <location>
        <position position="811"/>
    </location>
</feature>
<keyword evidence="5" id="KW-0677">Repeat</keyword>
<evidence type="ECO:0000256" key="5">
    <source>
        <dbReference type="ARBA" id="ARBA00022737"/>
    </source>
</evidence>
<evidence type="ECO:0000256" key="11">
    <source>
        <dbReference type="PROSITE-ProRule" id="PRU00043"/>
    </source>
</evidence>
<keyword evidence="6 11" id="KW-0106">Calcium</keyword>
<feature type="domain" description="Cadherin" evidence="13">
    <location>
        <begin position="269"/>
        <end position="384"/>
    </location>
</feature>
<evidence type="ECO:0000256" key="8">
    <source>
        <dbReference type="ARBA" id="ARBA00022989"/>
    </source>
</evidence>
<keyword evidence="7" id="KW-0130">Cell adhesion</keyword>
<dbReference type="EMBL" id="CAJPIZ010007720">
    <property type="protein sequence ID" value="CAG2110523.1"/>
    <property type="molecule type" value="Genomic_DNA"/>
</dbReference>
<dbReference type="GO" id="GO:0005912">
    <property type="term" value="C:adherens junction"/>
    <property type="evidence" value="ECO:0007669"/>
    <property type="project" value="TreeGrafter"/>
</dbReference>
<dbReference type="GO" id="GO:0007156">
    <property type="term" value="P:homophilic cell adhesion via plasma membrane adhesion molecules"/>
    <property type="evidence" value="ECO:0007669"/>
    <property type="project" value="InterPro"/>
</dbReference>
<dbReference type="PROSITE" id="PS50268">
    <property type="entry name" value="CADHERIN_2"/>
    <property type="match status" value="7"/>
</dbReference>
<dbReference type="Proteomes" id="UP000759131">
    <property type="component" value="Unassembled WGS sequence"/>
</dbReference>
<feature type="domain" description="Cadherin" evidence="13">
    <location>
        <begin position="385"/>
        <end position="508"/>
    </location>
</feature>
<keyword evidence="2" id="KW-1003">Cell membrane</keyword>
<evidence type="ECO:0000313" key="15">
    <source>
        <dbReference type="Proteomes" id="UP000759131"/>
    </source>
</evidence>
<dbReference type="GO" id="GO:0034332">
    <property type="term" value="P:adherens junction organization"/>
    <property type="evidence" value="ECO:0007669"/>
    <property type="project" value="TreeGrafter"/>
</dbReference>
<dbReference type="PANTHER" id="PTHR24027:SF438">
    <property type="entry name" value="CADHERIN 23"/>
    <property type="match status" value="1"/>
</dbReference>
<dbReference type="InterPro" id="IPR039808">
    <property type="entry name" value="Cadherin"/>
</dbReference>
<feature type="domain" description="Cadherin" evidence="13">
    <location>
        <begin position="154"/>
        <end position="268"/>
    </location>
</feature>
<keyword evidence="15" id="KW-1185">Reference proteome</keyword>
<evidence type="ECO:0000256" key="12">
    <source>
        <dbReference type="SAM" id="SignalP"/>
    </source>
</evidence>
<dbReference type="PROSITE" id="PS00232">
    <property type="entry name" value="CADHERIN_1"/>
    <property type="match status" value="2"/>
</dbReference>
<keyword evidence="9" id="KW-0472">Membrane</keyword>
<evidence type="ECO:0000313" key="14">
    <source>
        <dbReference type="EMBL" id="CAD7630093.1"/>
    </source>
</evidence>
<dbReference type="EMBL" id="OC862295">
    <property type="protein sequence ID" value="CAD7630093.1"/>
    <property type="molecule type" value="Genomic_DNA"/>
</dbReference>
<dbReference type="GO" id="GO:0045296">
    <property type="term" value="F:cadherin binding"/>
    <property type="evidence" value="ECO:0007669"/>
    <property type="project" value="TreeGrafter"/>
</dbReference>
<keyword evidence="4 12" id="KW-0732">Signal</keyword>
<dbReference type="Pfam" id="PF00028">
    <property type="entry name" value="Cadherin"/>
    <property type="match status" value="6"/>
</dbReference>
<dbReference type="GO" id="GO:0016339">
    <property type="term" value="P:calcium-dependent cell-cell adhesion via plasma membrane cell adhesion molecules"/>
    <property type="evidence" value="ECO:0007669"/>
    <property type="project" value="TreeGrafter"/>
</dbReference>